<name>A0A813J889_POLGL</name>
<proteinExistence type="predicted"/>
<dbReference type="EMBL" id="CAJNNW010020423">
    <property type="protein sequence ID" value="CAE8666221.1"/>
    <property type="molecule type" value="Genomic_DNA"/>
</dbReference>
<protein>
    <submittedName>
        <fullName evidence="1">Uncharacterized protein</fullName>
    </submittedName>
</protein>
<gene>
    <name evidence="1" type="ORF">PGLA2088_LOCUS16194</name>
</gene>
<dbReference type="AlphaFoldDB" id="A0A813J889"/>
<dbReference type="Proteomes" id="UP000626109">
    <property type="component" value="Unassembled WGS sequence"/>
</dbReference>
<accession>A0A813J889</accession>
<evidence type="ECO:0000313" key="1">
    <source>
        <dbReference type="EMBL" id="CAE8666221.1"/>
    </source>
</evidence>
<organism evidence="1 2">
    <name type="scientific">Polarella glacialis</name>
    <name type="common">Dinoflagellate</name>
    <dbReference type="NCBI Taxonomy" id="89957"/>
    <lineage>
        <taxon>Eukaryota</taxon>
        <taxon>Sar</taxon>
        <taxon>Alveolata</taxon>
        <taxon>Dinophyceae</taxon>
        <taxon>Suessiales</taxon>
        <taxon>Suessiaceae</taxon>
        <taxon>Polarella</taxon>
    </lineage>
</organism>
<comment type="caution">
    <text evidence="1">The sequence shown here is derived from an EMBL/GenBank/DDBJ whole genome shotgun (WGS) entry which is preliminary data.</text>
</comment>
<reference evidence="1" key="1">
    <citation type="submission" date="2021-02" db="EMBL/GenBank/DDBJ databases">
        <authorList>
            <person name="Dougan E. K."/>
            <person name="Rhodes N."/>
            <person name="Thang M."/>
            <person name="Chan C."/>
        </authorList>
    </citation>
    <scope>NUCLEOTIDE SEQUENCE</scope>
</reference>
<evidence type="ECO:0000313" key="2">
    <source>
        <dbReference type="Proteomes" id="UP000626109"/>
    </source>
</evidence>
<sequence length="178" mass="20219">MWHVDGYKVYRRKKAWAWSWSSATVKTGSLKSKIVLTAVLHDRIVKHVTNMEVTQIIAWIHRVMLTGLKPATDHLGCEWPPGSRRAMEAGSPFARQLLGAFAGFKSDLEARVLCHRLPRSYMHNFVCEHDLACVHLAHLQYGDFRSTAGWRTSAITHEAHHGNCVLFIGCFSLFDCFV</sequence>